<evidence type="ECO:0000256" key="2">
    <source>
        <dbReference type="ARBA" id="ARBA00006236"/>
    </source>
</evidence>
<dbReference type="NCBIfam" id="TIGR00710">
    <property type="entry name" value="efflux_Bcr_CflA"/>
    <property type="match status" value="1"/>
</dbReference>
<organism evidence="10 11">
    <name type="scientific">Ferrimonas lipolytica</name>
    <dbReference type="NCBI Taxonomy" id="2724191"/>
    <lineage>
        <taxon>Bacteria</taxon>
        <taxon>Pseudomonadati</taxon>
        <taxon>Pseudomonadota</taxon>
        <taxon>Gammaproteobacteria</taxon>
        <taxon>Alteromonadales</taxon>
        <taxon>Ferrimonadaceae</taxon>
        <taxon>Ferrimonas</taxon>
    </lineage>
</organism>
<feature type="transmembrane region" description="Helical" evidence="8">
    <location>
        <begin position="71"/>
        <end position="90"/>
    </location>
</feature>
<feature type="transmembrane region" description="Helical" evidence="8">
    <location>
        <begin position="336"/>
        <end position="353"/>
    </location>
</feature>
<dbReference type="InterPro" id="IPR005829">
    <property type="entry name" value="Sugar_transporter_CS"/>
</dbReference>
<dbReference type="GO" id="GO:0042910">
    <property type="term" value="F:xenobiotic transmembrane transporter activity"/>
    <property type="evidence" value="ECO:0007669"/>
    <property type="project" value="InterPro"/>
</dbReference>
<dbReference type="PANTHER" id="PTHR42718">
    <property type="entry name" value="MAJOR FACILITATOR SUPERFAMILY MULTIDRUG TRANSPORTER MFSC"/>
    <property type="match status" value="1"/>
</dbReference>
<keyword evidence="3 8" id="KW-0813">Transport</keyword>
<dbReference type="InterPro" id="IPR036259">
    <property type="entry name" value="MFS_trans_sf"/>
</dbReference>
<evidence type="ECO:0000313" key="11">
    <source>
        <dbReference type="Proteomes" id="UP000501602"/>
    </source>
</evidence>
<comment type="similarity">
    <text evidence="2 8">Belongs to the major facilitator superfamily. Bcr/CmlA family.</text>
</comment>
<evidence type="ECO:0000256" key="3">
    <source>
        <dbReference type="ARBA" id="ARBA00022448"/>
    </source>
</evidence>
<evidence type="ECO:0000256" key="1">
    <source>
        <dbReference type="ARBA" id="ARBA00004651"/>
    </source>
</evidence>
<dbReference type="InterPro" id="IPR020846">
    <property type="entry name" value="MFS_dom"/>
</dbReference>
<dbReference type="InterPro" id="IPR011701">
    <property type="entry name" value="MFS"/>
</dbReference>
<dbReference type="InterPro" id="IPR004812">
    <property type="entry name" value="Efflux_drug-R_Bcr/CmlA"/>
</dbReference>
<evidence type="ECO:0000313" key="10">
    <source>
        <dbReference type="EMBL" id="QIZ75662.1"/>
    </source>
</evidence>
<feature type="transmembrane region" description="Helical" evidence="8">
    <location>
        <begin position="305"/>
        <end position="324"/>
    </location>
</feature>
<feature type="transmembrane region" description="Helical" evidence="8">
    <location>
        <begin position="7"/>
        <end position="27"/>
    </location>
</feature>
<feature type="transmembrane region" description="Helical" evidence="8">
    <location>
        <begin position="159"/>
        <end position="179"/>
    </location>
</feature>
<keyword evidence="11" id="KW-1185">Reference proteome</keyword>
<feature type="transmembrane region" description="Helical" evidence="8">
    <location>
        <begin position="359"/>
        <end position="378"/>
    </location>
</feature>
<dbReference type="AlphaFoldDB" id="A0A6H1UCY1"/>
<evidence type="ECO:0000259" key="9">
    <source>
        <dbReference type="PROSITE" id="PS50850"/>
    </source>
</evidence>
<keyword evidence="7 8" id="KW-0472">Membrane</keyword>
<evidence type="ECO:0000256" key="7">
    <source>
        <dbReference type="ARBA" id="ARBA00023136"/>
    </source>
</evidence>
<sequence>MRIPTFCLFMLMVVFSPLAIDIFLPAVPQMAQSLDAPIGSVQAIVAIFVLCMGFGQLIAGPLSDRYGRRPIALAGIVIYLVAAVGSALATTVELLWLMRAIQGLGTCAIVVAAYSGVRDRYTGTKLAAIYSYLNGVICVIPALAPMLGGVLTETIGWRANFWFMFGYAIVAGLLIWRLLPETRPNGTQSAGKLISWAQYQPVLTNSVFQFYAGLVALSFTIILAYVSYSTEVLMVQMEQTPMAFSLWFGSNAAINIAGAFIAPTAIKRLGRHKSLMVGTVMSVVAGLALVLVVDSTNPMSFMLPVYVSSLGFCLLLAVGTGAAMTPFGERAGTASALLGVLQMSGSALLLGLISLLPVSPMACLAVSMVLPAIWWLMFRNRSDYGQVQTTFQHG</sequence>
<reference evidence="10 11" key="1">
    <citation type="submission" date="2020-04" db="EMBL/GenBank/DDBJ databases">
        <title>Ferrimonas sp. S7 isolated from sea water.</title>
        <authorList>
            <person name="Bae S.S."/>
            <person name="Baek K."/>
        </authorList>
    </citation>
    <scope>NUCLEOTIDE SEQUENCE [LARGE SCALE GENOMIC DNA]</scope>
    <source>
        <strain evidence="10 11">S7</strain>
    </source>
</reference>
<dbReference type="GO" id="GO:1990961">
    <property type="term" value="P:xenobiotic detoxification by transmembrane export across the plasma membrane"/>
    <property type="evidence" value="ECO:0007669"/>
    <property type="project" value="InterPro"/>
</dbReference>
<dbReference type="CDD" id="cd17320">
    <property type="entry name" value="MFS_MdfA_MDR_like"/>
    <property type="match status" value="1"/>
</dbReference>
<protein>
    <recommendedName>
        <fullName evidence="8">Bcr/CflA family efflux transporter</fullName>
    </recommendedName>
</protein>
<feature type="transmembrane region" description="Helical" evidence="8">
    <location>
        <begin position="208"/>
        <end position="228"/>
    </location>
</feature>
<evidence type="ECO:0000256" key="5">
    <source>
        <dbReference type="ARBA" id="ARBA00022692"/>
    </source>
</evidence>
<dbReference type="Pfam" id="PF07690">
    <property type="entry name" value="MFS_1"/>
    <property type="match status" value="1"/>
</dbReference>
<dbReference type="PROSITE" id="PS00216">
    <property type="entry name" value="SUGAR_TRANSPORT_1"/>
    <property type="match status" value="1"/>
</dbReference>
<feature type="domain" description="Major facilitator superfamily (MFS) profile" evidence="9">
    <location>
        <begin position="5"/>
        <end position="383"/>
    </location>
</feature>
<dbReference type="Proteomes" id="UP000501602">
    <property type="component" value="Chromosome"/>
</dbReference>
<dbReference type="SUPFAM" id="SSF103473">
    <property type="entry name" value="MFS general substrate transporter"/>
    <property type="match status" value="1"/>
</dbReference>
<feature type="transmembrane region" description="Helical" evidence="8">
    <location>
        <begin position="39"/>
        <end position="59"/>
    </location>
</feature>
<feature type="transmembrane region" description="Helical" evidence="8">
    <location>
        <begin position="240"/>
        <end position="262"/>
    </location>
</feature>
<name>A0A6H1UCY1_9GAMM</name>
<dbReference type="EMBL" id="CP051180">
    <property type="protein sequence ID" value="QIZ75662.1"/>
    <property type="molecule type" value="Genomic_DNA"/>
</dbReference>
<dbReference type="PROSITE" id="PS50850">
    <property type="entry name" value="MFS"/>
    <property type="match status" value="1"/>
</dbReference>
<keyword evidence="5 8" id="KW-0812">Transmembrane</keyword>
<evidence type="ECO:0000256" key="4">
    <source>
        <dbReference type="ARBA" id="ARBA00022475"/>
    </source>
</evidence>
<keyword evidence="4" id="KW-1003">Cell membrane</keyword>
<dbReference type="PANTHER" id="PTHR42718:SF9">
    <property type="entry name" value="MAJOR FACILITATOR SUPERFAMILY MULTIDRUG TRANSPORTER MFSC"/>
    <property type="match status" value="1"/>
</dbReference>
<evidence type="ECO:0000256" key="6">
    <source>
        <dbReference type="ARBA" id="ARBA00022989"/>
    </source>
</evidence>
<dbReference type="Gene3D" id="1.20.1720.10">
    <property type="entry name" value="Multidrug resistance protein D"/>
    <property type="match status" value="1"/>
</dbReference>
<dbReference type="RefSeq" id="WP_168658923.1">
    <property type="nucleotide sequence ID" value="NZ_CP051180.1"/>
</dbReference>
<proteinExistence type="inferred from homology"/>
<gene>
    <name evidence="10" type="ORF">HER31_01335</name>
</gene>
<feature type="transmembrane region" description="Helical" evidence="8">
    <location>
        <begin position="96"/>
        <end position="117"/>
    </location>
</feature>
<keyword evidence="8" id="KW-0997">Cell inner membrane</keyword>
<evidence type="ECO:0000256" key="8">
    <source>
        <dbReference type="RuleBase" id="RU365088"/>
    </source>
</evidence>
<accession>A0A6H1UCY1</accession>
<dbReference type="KEGG" id="fes:HER31_01335"/>
<dbReference type="GO" id="GO:0005886">
    <property type="term" value="C:plasma membrane"/>
    <property type="evidence" value="ECO:0007669"/>
    <property type="project" value="UniProtKB-SubCell"/>
</dbReference>
<comment type="subcellular location">
    <subcellularLocation>
        <location evidence="8">Cell inner membrane</location>
        <topology evidence="8">Multi-pass membrane protein</topology>
    </subcellularLocation>
    <subcellularLocation>
        <location evidence="1">Cell membrane</location>
        <topology evidence="1">Multi-pass membrane protein</topology>
    </subcellularLocation>
</comment>
<keyword evidence="6 8" id="KW-1133">Transmembrane helix</keyword>
<feature type="transmembrane region" description="Helical" evidence="8">
    <location>
        <begin position="274"/>
        <end position="293"/>
    </location>
</feature>
<feature type="transmembrane region" description="Helical" evidence="8">
    <location>
        <begin position="129"/>
        <end position="147"/>
    </location>
</feature>